<dbReference type="SUPFAM" id="SSF47345">
    <property type="entry name" value="Colicin E immunity proteins"/>
    <property type="match status" value="1"/>
</dbReference>
<dbReference type="KEGG" id="pgz:C2E15_20925"/>
<accession>A0A2L0ILA4</accession>
<protein>
    <submittedName>
        <fullName evidence="3">Bacteriocin immunity protein</fullName>
    </submittedName>
</protein>
<dbReference type="InterPro" id="IPR000290">
    <property type="entry name" value="Colicin_pyocin"/>
</dbReference>
<proteinExistence type="inferred from homology"/>
<dbReference type="InterPro" id="IPR035900">
    <property type="entry name" value="Colicin_E_sf"/>
</dbReference>
<dbReference type="GO" id="GO:0015643">
    <property type="term" value="F:toxic substance binding"/>
    <property type="evidence" value="ECO:0007669"/>
    <property type="project" value="InterPro"/>
</dbReference>
<dbReference type="Pfam" id="PF01320">
    <property type="entry name" value="Colicin_Pyocin"/>
    <property type="match status" value="1"/>
</dbReference>
<dbReference type="OrthoDB" id="6810874at2"/>
<comment type="similarity">
    <text evidence="1">Belongs to the colicins ColE2/ColE8/ColE9 and pyocins S1/S2 family.</text>
</comment>
<reference evidence="3 4" key="1">
    <citation type="submission" date="2018-01" db="EMBL/GenBank/DDBJ databases">
        <title>Complete and assembled Genome of Pantoea gaviniae DSM22758T.</title>
        <authorList>
            <person name="Stevens M.J.A."/>
            <person name="Zurfluh K."/>
            <person name="Stephan R."/>
        </authorList>
    </citation>
    <scope>NUCLEOTIDE SEQUENCE [LARGE SCALE GENOMIC DNA]</scope>
    <source>
        <strain evidence="3 4">DSM 22758</strain>
    </source>
</reference>
<dbReference type="AlphaFoldDB" id="A0A2L0ILA4"/>
<dbReference type="CDD" id="cd16363">
    <property type="entry name" value="Col_Im_like"/>
    <property type="match status" value="1"/>
</dbReference>
<organism evidence="3 4">
    <name type="scientific">Mixta gaviniae</name>
    <dbReference type="NCBI Taxonomy" id="665914"/>
    <lineage>
        <taxon>Bacteria</taxon>
        <taxon>Pseudomonadati</taxon>
        <taxon>Pseudomonadota</taxon>
        <taxon>Gammaproteobacteria</taxon>
        <taxon>Enterobacterales</taxon>
        <taxon>Erwiniaceae</taxon>
        <taxon>Mixta</taxon>
    </lineage>
</organism>
<evidence type="ECO:0000313" key="4">
    <source>
        <dbReference type="Proteomes" id="UP000238365"/>
    </source>
</evidence>
<dbReference type="EMBL" id="CP026377">
    <property type="protein sequence ID" value="AUX95274.1"/>
    <property type="molecule type" value="Genomic_DNA"/>
</dbReference>
<dbReference type="Gene3D" id="1.10.1200.20">
    <property type="entry name" value="Colicin E immunity protein"/>
    <property type="match status" value="1"/>
</dbReference>
<sequence length="102" mass="11817">MTYKQTFQENSMERTSLQEFTEQEFIELARKVLIADFETTEGLLKSAMEFVLLAGHPAGTDLICYPQDFNITTPQSMVDLIKNWREQHGLPGFRDNHYVIAM</sequence>
<evidence type="ECO:0000256" key="1">
    <source>
        <dbReference type="ARBA" id="ARBA00009346"/>
    </source>
</evidence>
<dbReference type="Proteomes" id="UP000238365">
    <property type="component" value="Chromosome"/>
</dbReference>
<evidence type="ECO:0000313" key="3">
    <source>
        <dbReference type="EMBL" id="AUX95274.1"/>
    </source>
</evidence>
<evidence type="ECO:0000256" key="2">
    <source>
        <dbReference type="ARBA" id="ARBA00023025"/>
    </source>
</evidence>
<dbReference type="PRINTS" id="PR01299">
    <property type="entry name" value="PYOCIN"/>
</dbReference>
<gene>
    <name evidence="3" type="ORF">C2E15_20925</name>
</gene>
<keyword evidence="4" id="KW-1185">Reference proteome</keyword>
<dbReference type="GO" id="GO:0030153">
    <property type="term" value="P:bacteriocin immunity"/>
    <property type="evidence" value="ECO:0007669"/>
    <property type="project" value="UniProtKB-KW"/>
</dbReference>
<name>A0A2L0ILA4_9GAMM</name>
<keyword evidence="2" id="KW-0079">Bacteriocin immunity</keyword>